<reference evidence="1" key="1">
    <citation type="submission" date="2021-01" db="EMBL/GenBank/DDBJ databases">
        <authorList>
            <person name="Corre E."/>
            <person name="Pelletier E."/>
            <person name="Niang G."/>
            <person name="Scheremetjew M."/>
            <person name="Finn R."/>
            <person name="Kale V."/>
            <person name="Holt S."/>
            <person name="Cochrane G."/>
            <person name="Meng A."/>
            <person name="Brown T."/>
            <person name="Cohen L."/>
        </authorList>
    </citation>
    <scope>NUCLEOTIDE SEQUENCE</scope>
    <source>
        <strain evidence="1">10249 10 AB</strain>
    </source>
</reference>
<dbReference type="AlphaFoldDB" id="A0A7S4AY72"/>
<accession>A0A7S4AY72</accession>
<name>A0A7S4AY72_9STRA</name>
<protein>
    <submittedName>
        <fullName evidence="1">Uncharacterized protein</fullName>
    </submittedName>
</protein>
<organism evidence="1">
    <name type="scientific">Pseudo-nitzschia australis</name>
    <dbReference type="NCBI Taxonomy" id="44445"/>
    <lineage>
        <taxon>Eukaryota</taxon>
        <taxon>Sar</taxon>
        <taxon>Stramenopiles</taxon>
        <taxon>Ochrophyta</taxon>
        <taxon>Bacillariophyta</taxon>
        <taxon>Bacillariophyceae</taxon>
        <taxon>Bacillariophycidae</taxon>
        <taxon>Bacillariales</taxon>
        <taxon>Bacillariaceae</taxon>
        <taxon>Pseudo-nitzschia</taxon>
    </lineage>
</organism>
<dbReference type="EMBL" id="HBIX01035061">
    <property type="protein sequence ID" value="CAE0730144.1"/>
    <property type="molecule type" value="Transcribed_RNA"/>
</dbReference>
<gene>
    <name evidence="1" type="ORF">PAUS00366_LOCUS22930</name>
</gene>
<proteinExistence type="predicted"/>
<evidence type="ECO:0000313" key="1">
    <source>
        <dbReference type="EMBL" id="CAE0730144.1"/>
    </source>
</evidence>
<sequence>MGTFLHKLGRSLTSLQLQIPSISSLQSLRGSKLKWLVVSIVIVFALWGEVRPARTSTADSISKPSSSSNNNLVLAFGGSFTGDYTNTNAIVTIAPGELPGYTGWARPEKTLARFFSIASVKSSAITLGANDVKGCEYVIKVRCEGHRDCYPKSKYKHTSTNTNNNVGDGAGDGPSLFFLRAYGPAVVSGTITSQSCSSSSGRIGGDKELSYTGGGDTAATGCYYDIRFIFYDPGLYTIEAVLTFSNPPPVSVFPLSSQNAQQPHYEGYLLAGFPLLANVIVPEEQEKSTTIDRNNNNHNNNLCRFDDLTETSPTSAMEKARWKVTGKVNEPGYSSSTSNSPVVSKIGYRNNVNSLGINMEYQYTNNCRILPESSFRDEKNTKEEVVHVFTACGTRPKKTKIHIVYIGDSVLRVQRDMLQDLLKDVSTKDSRAAELKLEFEFSFLPLHGGYRKNQVLGPANVQEFLRDIQRKKGGADLDVDVKVAVLFNTGLHDIHRLCGSEFKDERPSYLDKTSLTSTGGSAFACVDEYRALLREFWEIVTDFPAVLKVFQTTTSAWPKYGNFGIDWNDNPQDMPLVSDFSAVFNEIAFGVLADYTGTGNGNNIAIMDGYWITHPRPDNREIGDIGKKLSHPGVEVLSTMARTWAMLISERVCN</sequence>